<accession>A0A1Y4QJU7</accession>
<organism evidence="2 3">
    <name type="scientific">Thomasclavelia spiroformis</name>
    <dbReference type="NCBI Taxonomy" id="29348"/>
    <lineage>
        <taxon>Bacteria</taxon>
        <taxon>Bacillati</taxon>
        <taxon>Bacillota</taxon>
        <taxon>Erysipelotrichia</taxon>
        <taxon>Erysipelotrichales</taxon>
        <taxon>Coprobacillaceae</taxon>
        <taxon>Thomasclavelia</taxon>
    </lineage>
</organism>
<sequence length="202" mass="24288">MKLLEGQYEKKCYLFFGGLLIAQANWLNKMSEKGYRLVQTGKMLYEFEECKPNQVKYYVEFIGHKTKDDAKDYYDFLEGMDYKVFYKNINLNYSIGKIRWRPWAEKGGRIATNNSTFNRELLIVEKKNDGKPFELHTSFEDKENYYRNLRNPWLLILLMFVIFTVMDRSLVFGVFALISLFPVIIYQMEIMKVRYEAKTKEW</sequence>
<reference evidence="3" key="1">
    <citation type="submission" date="2017-04" db="EMBL/GenBank/DDBJ databases">
        <title>Function of individual gut microbiota members based on whole genome sequencing of pure cultures obtained from chicken caecum.</title>
        <authorList>
            <person name="Medvecky M."/>
            <person name="Cejkova D."/>
            <person name="Polansky O."/>
            <person name="Karasova D."/>
            <person name="Kubasova T."/>
            <person name="Cizek A."/>
            <person name="Rychlik I."/>
        </authorList>
    </citation>
    <scope>NUCLEOTIDE SEQUENCE [LARGE SCALE GENOMIC DNA]</scope>
    <source>
        <strain evidence="3">An149</strain>
    </source>
</reference>
<dbReference type="Pfam" id="PF11193">
    <property type="entry name" value="DUF2812"/>
    <property type="match status" value="1"/>
</dbReference>
<evidence type="ECO:0000313" key="2">
    <source>
        <dbReference type="EMBL" id="OUQ05281.1"/>
    </source>
</evidence>
<evidence type="ECO:0000313" key="3">
    <source>
        <dbReference type="Proteomes" id="UP000196258"/>
    </source>
</evidence>
<name>A0A1Y4QJU7_9FIRM</name>
<dbReference type="Proteomes" id="UP000196258">
    <property type="component" value="Unassembled WGS sequence"/>
</dbReference>
<evidence type="ECO:0008006" key="4">
    <source>
        <dbReference type="Google" id="ProtNLM"/>
    </source>
</evidence>
<dbReference type="AlphaFoldDB" id="A0A1Y4QJU7"/>
<feature type="transmembrane region" description="Helical" evidence="1">
    <location>
        <begin position="153"/>
        <end position="186"/>
    </location>
</feature>
<comment type="caution">
    <text evidence="2">The sequence shown here is derived from an EMBL/GenBank/DDBJ whole genome shotgun (WGS) entry which is preliminary data.</text>
</comment>
<proteinExistence type="predicted"/>
<dbReference type="EMBL" id="NFLB01000006">
    <property type="protein sequence ID" value="OUQ05281.1"/>
    <property type="molecule type" value="Genomic_DNA"/>
</dbReference>
<gene>
    <name evidence="2" type="ORF">B5E91_06415</name>
</gene>
<keyword evidence="1" id="KW-0812">Transmembrane</keyword>
<keyword evidence="1" id="KW-0472">Membrane</keyword>
<keyword evidence="1" id="KW-1133">Transmembrane helix</keyword>
<dbReference type="InterPro" id="IPR021359">
    <property type="entry name" value="DUF2812"/>
</dbReference>
<evidence type="ECO:0000256" key="1">
    <source>
        <dbReference type="SAM" id="Phobius"/>
    </source>
</evidence>
<protein>
    <recommendedName>
        <fullName evidence="4">DUF2812 domain-containing protein</fullName>
    </recommendedName>
</protein>